<dbReference type="PANTHER" id="PTHR31680:SF4">
    <property type="entry name" value="LONGIFOLIA PROTEIN"/>
    <property type="match status" value="1"/>
</dbReference>
<feature type="compositionally biased region" description="Polar residues" evidence="1">
    <location>
        <begin position="627"/>
        <end position="656"/>
    </location>
</feature>
<dbReference type="PANTHER" id="PTHR31680">
    <property type="entry name" value="LONGIFOLIA PROTEIN"/>
    <property type="match status" value="1"/>
</dbReference>
<feature type="region of interest" description="Disordered" evidence="1">
    <location>
        <begin position="540"/>
        <end position="670"/>
    </location>
</feature>
<dbReference type="Pfam" id="PF14383">
    <property type="entry name" value="VARLMGL"/>
    <property type="match status" value="1"/>
</dbReference>
<feature type="region of interest" description="Disordered" evidence="1">
    <location>
        <begin position="156"/>
        <end position="178"/>
    </location>
</feature>
<feature type="domain" description="DUF3741" evidence="3">
    <location>
        <begin position="303"/>
        <end position="325"/>
    </location>
</feature>
<reference evidence="4 5" key="1">
    <citation type="submission" date="2018-09" db="EMBL/GenBank/DDBJ databases">
        <title>A high-quality reference genome of wild soybean provides a powerful tool to mine soybean genomes.</title>
        <authorList>
            <person name="Xie M."/>
            <person name="Chung C.Y.L."/>
            <person name="Li M.-W."/>
            <person name="Wong F.-L."/>
            <person name="Chan T.-F."/>
            <person name="Lam H.-M."/>
        </authorList>
    </citation>
    <scope>NUCLEOTIDE SEQUENCE [LARGE SCALE GENOMIC DNA]</scope>
    <source>
        <strain evidence="5">cv. W05</strain>
        <tissue evidence="4">Hypocotyl of etiolated seedlings</tissue>
    </source>
</reference>
<evidence type="ECO:0000259" key="3">
    <source>
        <dbReference type="Pfam" id="PF14383"/>
    </source>
</evidence>
<protein>
    <submittedName>
        <fullName evidence="4">Protein LONGIFOLIA 1 isoform A</fullName>
    </submittedName>
</protein>
<evidence type="ECO:0000259" key="2">
    <source>
        <dbReference type="Pfam" id="PF14309"/>
    </source>
</evidence>
<dbReference type="Pfam" id="PF14309">
    <property type="entry name" value="DUF4378"/>
    <property type="match status" value="1"/>
</dbReference>
<feature type="compositionally biased region" description="Basic and acidic residues" evidence="1">
    <location>
        <begin position="223"/>
        <end position="234"/>
    </location>
</feature>
<gene>
    <name evidence="4" type="ORF">D0Y65_045211</name>
</gene>
<feature type="compositionally biased region" description="Basic and acidic residues" evidence="1">
    <location>
        <begin position="156"/>
        <end position="166"/>
    </location>
</feature>
<feature type="region of interest" description="Disordered" evidence="1">
    <location>
        <begin position="774"/>
        <end position="802"/>
    </location>
</feature>
<feature type="compositionally biased region" description="Low complexity" evidence="1">
    <location>
        <begin position="602"/>
        <end position="614"/>
    </location>
</feature>
<dbReference type="EMBL" id="QZWG01000017">
    <property type="protein sequence ID" value="RZB55834.1"/>
    <property type="molecule type" value="Genomic_DNA"/>
</dbReference>
<feature type="region of interest" description="Disordered" evidence="1">
    <location>
        <begin position="41"/>
        <end position="97"/>
    </location>
</feature>
<dbReference type="Gramene" id="XM_028353544.1">
    <property type="protein sequence ID" value="XP_028209345.1"/>
    <property type="gene ID" value="LOC114392413"/>
</dbReference>
<dbReference type="AlphaFoldDB" id="A0A445G3S9"/>
<evidence type="ECO:0000256" key="1">
    <source>
        <dbReference type="SAM" id="MobiDB-lite"/>
    </source>
</evidence>
<dbReference type="Proteomes" id="UP000289340">
    <property type="component" value="Chromosome 17"/>
</dbReference>
<feature type="compositionally biased region" description="Low complexity" evidence="1">
    <location>
        <begin position="84"/>
        <end position="97"/>
    </location>
</feature>
<feature type="region of interest" description="Disordered" evidence="1">
    <location>
        <begin position="263"/>
        <end position="310"/>
    </location>
</feature>
<accession>A0A445G3S9</accession>
<feature type="compositionally biased region" description="Polar residues" evidence="1">
    <location>
        <begin position="273"/>
        <end position="294"/>
    </location>
</feature>
<evidence type="ECO:0000313" key="5">
    <source>
        <dbReference type="Proteomes" id="UP000289340"/>
    </source>
</evidence>
<organism evidence="4 5">
    <name type="scientific">Glycine soja</name>
    <name type="common">Wild soybean</name>
    <dbReference type="NCBI Taxonomy" id="3848"/>
    <lineage>
        <taxon>Eukaryota</taxon>
        <taxon>Viridiplantae</taxon>
        <taxon>Streptophyta</taxon>
        <taxon>Embryophyta</taxon>
        <taxon>Tracheophyta</taxon>
        <taxon>Spermatophyta</taxon>
        <taxon>Magnoliopsida</taxon>
        <taxon>eudicotyledons</taxon>
        <taxon>Gunneridae</taxon>
        <taxon>Pentapetalae</taxon>
        <taxon>rosids</taxon>
        <taxon>fabids</taxon>
        <taxon>Fabales</taxon>
        <taxon>Fabaceae</taxon>
        <taxon>Papilionoideae</taxon>
        <taxon>50 kb inversion clade</taxon>
        <taxon>NPAAA clade</taxon>
        <taxon>indigoferoid/millettioid clade</taxon>
        <taxon>Phaseoleae</taxon>
        <taxon>Glycine</taxon>
        <taxon>Glycine subgen. Soja</taxon>
    </lineage>
</organism>
<dbReference type="InterPro" id="IPR025486">
    <property type="entry name" value="DUF4378"/>
</dbReference>
<keyword evidence="5" id="KW-1185">Reference proteome</keyword>
<name>A0A445G3S9_GLYSO</name>
<dbReference type="GO" id="GO:0051513">
    <property type="term" value="P:regulation of monopolar cell growth"/>
    <property type="evidence" value="ECO:0007669"/>
    <property type="project" value="InterPro"/>
</dbReference>
<feature type="compositionally biased region" description="Polar residues" evidence="1">
    <location>
        <begin position="583"/>
        <end position="595"/>
    </location>
</feature>
<dbReference type="InterPro" id="IPR032795">
    <property type="entry name" value="DUF3741-assoc"/>
</dbReference>
<sequence length="1050" mass="117575">MAAKLLHSLADDNPDLQKQIGCMTGVFQLFDRHHIIPPRHITQKMLPPGNSHSNYDNLERGSNRIHQRQSAADIRGVSEKQRISTESSRTSFSSSCSSSMSSLEYKAQAGAPFNRNGYPKSPMREPVMNQTSSSPDLRCQSLDLRDVAKDSMYREARGLSKEKDSPTHFQLSKSIKGKQTPIHLRESLRVLAKLREAPRHYVEAKELPRLSYEVKGHWHSISKDAPRFSYDGRETSGTSFESHDSFKCPPKLKELARHSLDSREGSWRAYGSDSKSSNPSRNFNAGDASTSVDNVSSRQQPSASQSRPPSVVAKLMGLEALPESYNASDTNFSLSETGSAQGNDQFLKNGLVKPLRVHNSPKISLKDTTSPRWKNPDLAVKPILSSRFPIEPAPWKQQDGNQSSEKLTSRAIKATARSPDSFPSVYCEIEKRLKDLEFKQSGRDLRALKRILEAMQVKGLLETREEEQALNVGNKRDYELNPSLIQHSISVRQQTARETESVKAIESPIVIMKPGKLIEKSGISASSVFPIGELSDSHKLRSGGVHAHDKRGTASNQIAKDQSLRNSHWNAPTSFSEKKENSIRTIKSAQSQPRSKQLPKENSPSSVKNSGSVSLRMQQKKLESEKQSNLPTPPSDSNNPRRQSFKQPTESGSPSQKLRPKVASSRYCDDRLSETSNELRSLSSQWDEISLQSDSITVDSKMDTEVTSSLQSAEIIESQCSSMKPIEHLVSGSMHKKSTLRWNEDESIAEPATYASDHPSLDSVDDVSVYKYDMPSPVKSKSNAPKADNAQENKANDNTDQWNPADGFFVNNTINCKKLQSIDCLIQKLRQLNSSHDETRNDYIASLCENTNPDHRYIAEILLTSGLLLRALSSELLTFQHHSSGHPINPELFLVLEQTKLSSLLSKDKSRFGKAAYMKLNTEKWQRKLIFDAVNEILGEKLGSFLEPCLKPNELVAMKFVSAQKLLKELCFEVQKLQYVKPDCSLEDEGDELKSMLREDVMCHSENWTGFSVQLPGVVLDAERQIFKDLIDELVIDEMASLQVKSGRHR</sequence>
<feature type="compositionally biased region" description="Polar residues" evidence="1">
    <location>
        <begin position="553"/>
        <end position="575"/>
    </location>
</feature>
<comment type="caution">
    <text evidence="4">The sequence shown here is derived from an EMBL/GenBank/DDBJ whole genome shotgun (WGS) entry which is preliminary data.</text>
</comment>
<proteinExistence type="predicted"/>
<feature type="compositionally biased region" description="Low complexity" evidence="1">
    <location>
        <begin position="295"/>
        <end position="310"/>
    </location>
</feature>
<feature type="domain" description="DUF4378" evidence="2">
    <location>
        <begin position="854"/>
        <end position="1033"/>
    </location>
</feature>
<feature type="region of interest" description="Disordered" evidence="1">
    <location>
        <begin position="223"/>
        <end position="247"/>
    </location>
</feature>
<evidence type="ECO:0000313" key="4">
    <source>
        <dbReference type="EMBL" id="RZB55834.1"/>
    </source>
</evidence>
<dbReference type="InterPro" id="IPR033334">
    <property type="entry name" value="LNG1/2"/>
</dbReference>